<accession>A0A6A4QC07</accession>
<comment type="caution">
    <text evidence="1">The sequence shown here is derived from an EMBL/GenBank/DDBJ whole genome shotgun (WGS) entry which is preliminary data.</text>
</comment>
<keyword evidence="2" id="KW-1185">Reference proteome</keyword>
<dbReference type="Proteomes" id="UP000447434">
    <property type="component" value="Chromosome 7"/>
</dbReference>
<dbReference type="AlphaFoldDB" id="A0A6A4QC07"/>
<evidence type="ECO:0000313" key="2">
    <source>
        <dbReference type="Proteomes" id="UP000447434"/>
    </source>
</evidence>
<organism evidence="1 2">
    <name type="scientific">Lupinus albus</name>
    <name type="common">White lupine</name>
    <name type="synonym">Lupinus termis</name>
    <dbReference type="NCBI Taxonomy" id="3870"/>
    <lineage>
        <taxon>Eukaryota</taxon>
        <taxon>Viridiplantae</taxon>
        <taxon>Streptophyta</taxon>
        <taxon>Embryophyta</taxon>
        <taxon>Tracheophyta</taxon>
        <taxon>Spermatophyta</taxon>
        <taxon>Magnoliopsida</taxon>
        <taxon>eudicotyledons</taxon>
        <taxon>Gunneridae</taxon>
        <taxon>Pentapetalae</taxon>
        <taxon>rosids</taxon>
        <taxon>fabids</taxon>
        <taxon>Fabales</taxon>
        <taxon>Fabaceae</taxon>
        <taxon>Papilionoideae</taxon>
        <taxon>50 kb inversion clade</taxon>
        <taxon>genistoids sensu lato</taxon>
        <taxon>core genistoids</taxon>
        <taxon>Genisteae</taxon>
        <taxon>Lupinus</taxon>
    </lineage>
</organism>
<gene>
    <name evidence="1" type="ORF">Lalb_Chr07g0194641</name>
</gene>
<name>A0A6A4QC07_LUPAL</name>
<proteinExistence type="predicted"/>
<dbReference type="EMBL" id="WOCE01000007">
    <property type="protein sequence ID" value="KAE9611152.1"/>
    <property type="molecule type" value="Genomic_DNA"/>
</dbReference>
<evidence type="ECO:0000313" key="1">
    <source>
        <dbReference type="EMBL" id="KAE9611152.1"/>
    </source>
</evidence>
<reference evidence="2" key="1">
    <citation type="journal article" date="2020" name="Nat. Commun.">
        <title>Genome sequence of the cluster root forming white lupin.</title>
        <authorList>
            <person name="Hufnagel B."/>
            <person name="Marques A."/>
            <person name="Soriano A."/>
            <person name="Marques L."/>
            <person name="Divol F."/>
            <person name="Doumas P."/>
            <person name="Sallet E."/>
            <person name="Mancinotti D."/>
            <person name="Carrere S."/>
            <person name="Marande W."/>
            <person name="Arribat S."/>
            <person name="Keller J."/>
            <person name="Huneau C."/>
            <person name="Blein T."/>
            <person name="Aime D."/>
            <person name="Laguerre M."/>
            <person name="Taylor J."/>
            <person name="Schubert V."/>
            <person name="Nelson M."/>
            <person name="Geu-Flores F."/>
            <person name="Crespi M."/>
            <person name="Gallardo-Guerrero K."/>
            <person name="Delaux P.-M."/>
            <person name="Salse J."/>
            <person name="Berges H."/>
            <person name="Guyot R."/>
            <person name="Gouzy J."/>
            <person name="Peret B."/>
        </authorList>
    </citation>
    <scope>NUCLEOTIDE SEQUENCE [LARGE SCALE GENOMIC DNA]</scope>
    <source>
        <strain evidence="2">cv. Amiga</strain>
    </source>
</reference>
<sequence length="50" mass="5900">MFNQQILLQWGLLSRYTILRIGLESDNLGNGFPSSEDELLLFILRHHMIR</sequence>
<protein>
    <submittedName>
        <fullName evidence="1">Uncharacterized protein</fullName>
    </submittedName>
</protein>